<dbReference type="OrthoDB" id="662215at2"/>
<protein>
    <recommendedName>
        <fullName evidence="1">Putative zinc-finger domain-containing protein</fullName>
    </recommendedName>
</protein>
<evidence type="ECO:0000259" key="1">
    <source>
        <dbReference type="Pfam" id="PF13490"/>
    </source>
</evidence>
<dbReference type="Gene3D" id="1.10.10.1320">
    <property type="entry name" value="Anti-sigma factor, zinc-finger domain"/>
    <property type="match status" value="1"/>
</dbReference>
<gene>
    <name evidence="2" type="ORF">FOT42_005865</name>
</gene>
<dbReference type="InterPro" id="IPR016024">
    <property type="entry name" value="ARM-type_fold"/>
</dbReference>
<proteinExistence type="predicted"/>
<dbReference type="Gene3D" id="1.25.10.10">
    <property type="entry name" value="Leucine-rich Repeat Variant"/>
    <property type="match status" value="1"/>
</dbReference>
<organism evidence="2 3">
    <name type="scientific">Flagellimonas hadalis</name>
    <dbReference type="NCBI Taxonomy" id="2597517"/>
    <lineage>
        <taxon>Bacteria</taxon>
        <taxon>Pseudomonadati</taxon>
        <taxon>Bacteroidota</taxon>
        <taxon>Flavobacteriia</taxon>
        <taxon>Flavobacteriales</taxon>
        <taxon>Flavobacteriaceae</taxon>
        <taxon>Flagellimonas</taxon>
    </lineage>
</organism>
<dbReference type="Proteomes" id="UP000319204">
    <property type="component" value="Unassembled WGS sequence"/>
</dbReference>
<evidence type="ECO:0000313" key="3">
    <source>
        <dbReference type="Proteomes" id="UP000319204"/>
    </source>
</evidence>
<comment type="caution">
    <text evidence="2">The sequence shown here is derived from an EMBL/GenBank/DDBJ whole genome shotgun (WGS) entry which is preliminary data.</text>
</comment>
<dbReference type="Pfam" id="PF13490">
    <property type="entry name" value="zf-HC2"/>
    <property type="match status" value="1"/>
</dbReference>
<evidence type="ECO:0000313" key="2">
    <source>
        <dbReference type="EMBL" id="KAB5490953.1"/>
    </source>
</evidence>
<dbReference type="EMBL" id="VNIK02000002">
    <property type="protein sequence ID" value="KAB5490953.1"/>
    <property type="molecule type" value="Genomic_DNA"/>
</dbReference>
<dbReference type="InterPro" id="IPR041916">
    <property type="entry name" value="Anti_sigma_zinc_sf"/>
</dbReference>
<reference evidence="2" key="1">
    <citation type="submission" date="2019-10" db="EMBL/GenBank/DDBJ databases">
        <title>Muricauda hadale sp. nov., a piezophilic bacterium isolated from hadopelagic water of the Mariana Trench.</title>
        <authorList>
            <person name="Wei Y."/>
        </authorList>
    </citation>
    <scope>NUCLEOTIDE SEQUENCE [LARGE SCALE GENOMIC DNA]</scope>
    <source>
        <strain evidence="2">MT-229</strain>
    </source>
</reference>
<feature type="domain" description="Putative zinc-finger" evidence="1">
    <location>
        <begin position="22"/>
        <end position="54"/>
    </location>
</feature>
<sequence>MPGLEKIEKNIPTKHMTMENKHISDLIPDYLDGTLDMETRRKVEQHLGKCNKCQQELEEMKALFHAFDDQDIPVPSERLRISFETALETEKESLAKVIPLSSPETKTNWGGNLLKIAASVALLAVSFQMGSLFQQRKVDGDMALLRDETLQMKQAAMLSLMENQSASKRIQGVNYIEEFEQPDEAIIEALGNRLLHDENDNVRLTAFEALSKFTSSESVKTLLIEALEKEKNPSIQVAIIQVLVQIQERKAAEPMKKLLEQEDTQPFIKEQIKAVLPSIT</sequence>
<dbReference type="SUPFAM" id="SSF48371">
    <property type="entry name" value="ARM repeat"/>
    <property type="match status" value="1"/>
</dbReference>
<keyword evidence="3" id="KW-1185">Reference proteome</keyword>
<accession>A0A5N5IX73</accession>
<dbReference type="InterPro" id="IPR027383">
    <property type="entry name" value="Znf_put"/>
</dbReference>
<dbReference type="InterPro" id="IPR011989">
    <property type="entry name" value="ARM-like"/>
</dbReference>
<name>A0A5N5IX73_9FLAO</name>
<dbReference type="AlphaFoldDB" id="A0A5N5IX73"/>